<dbReference type="InterPro" id="IPR002999">
    <property type="entry name" value="Tudor"/>
</dbReference>
<evidence type="ECO:0000313" key="4">
    <source>
        <dbReference type="Proteomes" id="UP001163046"/>
    </source>
</evidence>
<feature type="compositionally biased region" description="Polar residues" evidence="1">
    <location>
        <begin position="656"/>
        <end position="680"/>
    </location>
</feature>
<feature type="compositionally biased region" description="Basic and acidic residues" evidence="1">
    <location>
        <begin position="425"/>
        <end position="434"/>
    </location>
</feature>
<dbReference type="EMBL" id="MU825881">
    <property type="protein sequence ID" value="KAJ7385300.1"/>
    <property type="molecule type" value="Genomic_DNA"/>
</dbReference>
<proteinExistence type="predicted"/>
<feature type="region of interest" description="Disordered" evidence="1">
    <location>
        <begin position="387"/>
        <end position="441"/>
    </location>
</feature>
<protein>
    <submittedName>
        <fullName evidence="3">Tudor domain-containing protein 7</fullName>
    </submittedName>
</protein>
<dbReference type="SMART" id="SM00333">
    <property type="entry name" value="TUDOR"/>
    <property type="match status" value="2"/>
</dbReference>
<dbReference type="PANTHER" id="PTHR22948">
    <property type="entry name" value="TUDOR DOMAIN CONTAINING PROTEIN"/>
    <property type="match status" value="1"/>
</dbReference>
<feature type="compositionally biased region" description="Low complexity" evidence="1">
    <location>
        <begin position="258"/>
        <end position="280"/>
    </location>
</feature>
<sequence>MRELATRCKKPLITLDNIGAQEFDILVTDVIDSCHFWANIDDQIGSYKKLEQIRTDLQIVEHHERCMPVKYQLGASRFSEDNLWYRCWCVEVSKLERREAKVFYIDYGNGEWISWDQFTDIHKKFWDLAPQAVPFKLAGLENASNLSPEILNEGSKYLDALICNKVCRARTCQPSDPNKPHIIEVELIIKKEGNVPVNKQMALTRYVQETRNAPHVVQGPLHNHSIQEINLTPSQQQTTSTLQPQQPAKQTPPCRPFVNTQNAQAQPQTTTTPQPQQPVKQTPPQPFVNTQNAQAQPQQPAKQTSPRPSVNTQNAQAQPQQPAKQTSPQPFVNTQSAQAQPQTTTTPQPQLPAKQTPPQPFVNTPNALGTQAAVQFAQPVQQSVNQELLPSKQSVHSQQSSESSLANSPQSGQDRIGQQSLQQDQKVEPVDKSPPRTLQHQQQLPSYMYQLFEKKEVIKIMLSYVISPDEIYFFMADYKTQQNLRRMSRALVNDVNPKAKIYPRVGDIVIRISERGRFYRVRIRSIPKSAALGVDKVAIQSVDYGWRELAPLSSLCELPPQSLRSLPPQVMHAKLAGIKRKEGMPCYSDVAIDNLITVKSRREVIQASVVKRQEDGILLVELFESEGPSLNVQFLKMNWAQLDESQRSLFCANFTPSSSDDSGLSPTQRSNNLPLTSNQIPKWHPQENIHHIDNQSNHSDWEDSLIEIEEDWMDATPVTGAREDASRRQSWDHLYIPPPPEMHSPSSAGLARSVPLGTLPSSDIHPPSLGGSVSSGTHDIQAPSAAASSVPHNVRLPTSGGLGSASSGPLGIPPPSDIRPSSSEGSVSSGLHDLRSPSTATSASSVPPNVRLPSAAATSVSSVPPNVRPPSSGGSGSASSGPHDLRSPSTATSASSVAPNVWLHLQQHQQQRVVASLIYAVLPQKLQ</sequence>
<feature type="region of interest" description="Disordered" evidence="1">
    <location>
        <begin position="719"/>
        <end position="895"/>
    </location>
</feature>
<dbReference type="PROSITE" id="PS50304">
    <property type="entry name" value="TUDOR"/>
    <property type="match status" value="2"/>
</dbReference>
<keyword evidence="4" id="KW-1185">Reference proteome</keyword>
<feature type="compositionally biased region" description="Low complexity" evidence="1">
    <location>
        <begin position="235"/>
        <end position="247"/>
    </location>
</feature>
<feature type="compositionally biased region" description="Low complexity" evidence="1">
    <location>
        <begin position="818"/>
        <end position="895"/>
    </location>
</feature>
<feature type="compositionally biased region" description="Low complexity" evidence="1">
    <location>
        <begin position="313"/>
        <end position="354"/>
    </location>
</feature>
<feature type="compositionally biased region" description="Polar residues" evidence="1">
    <location>
        <begin position="412"/>
        <end position="424"/>
    </location>
</feature>
<feature type="region of interest" description="Disordered" evidence="1">
    <location>
        <begin position="235"/>
        <end position="366"/>
    </location>
</feature>
<reference evidence="3" key="1">
    <citation type="submission" date="2023-01" db="EMBL/GenBank/DDBJ databases">
        <title>Genome assembly of the deep-sea coral Lophelia pertusa.</title>
        <authorList>
            <person name="Herrera S."/>
            <person name="Cordes E."/>
        </authorList>
    </citation>
    <scope>NUCLEOTIDE SEQUENCE</scope>
    <source>
        <strain evidence="3">USNM1676648</strain>
        <tissue evidence="3">Polyp</tissue>
    </source>
</reference>
<gene>
    <name evidence="3" type="primary">TDRD7_2</name>
    <name evidence="3" type="ORF">OS493_016374</name>
</gene>
<feature type="compositionally biased region" description="Basic and acidic residues" evidence="1">
    <location>
        <begin position="721"/>
        <end position="731"/>
    </location>
</feature>
<feature type="compositionally biased region" description="Low complexity" evidence="1">
    <location>
        <begin position="289"/>
        <end position="304"/>
    </location>
</feature>
<feature type="compositionally biased region" description="Low complexity" evidence="1">
    <location>
        <begin position="796"/>
        <end position="810"/>
    </location>
</feature>
<dbReference type="AlphaFoldDB" id="A0A9W9ZQ31"/>
<evidence type="ECO:0000259" key="2">
    <source>
        <dbReference type="PROSITE" id="PS50304"/>
    </source>
</evidence>
<dbReference type="Pfam" id="PF00567">
    <property type="entry name" value="TUDOR"/>
    <property type="match status" value="2"/>
</dbReference>
<feature type="domain" description="Tudor" evidence="2">
    <location>
        <begin position="502"/>
        <end position="565"/>
    </location>
</feature>
<dbReference type="InterPro" id="IPR035437">
    <property type="entry name" value="SNase_OB-fold_sf"/>
</dbReference>
<dbReference type="Gene3D" id="2.40.50.90">
    <property type="match status" value="2"/>
</dbReference>
<evidence type="ECO:0000313" key="3">
    <source>
        <dbReference type="EMBL" id="KAJ7385300.1"/>
    </source>
</evidence>
<feature type="domain" description="Tudor" evidence="2">
    <location>
        <begin position="59"/>
        <end position="128"/>
    </location>
</feature>
<comment type="caution">
    <text evidence="3">The sequence shown here is derived from an EMBL/GenBank/DDBJ whole genome shotgun (WGS) entry which is preliminary data.</text>
</comment>
<dbReference type="PANTHER" id="PTHR22948:SF72">
    <property type="entry name" value="TUDOR DOMAIN-CONTAINING PROTEIN"/>
    <property type="match status" value="1"/>
</dbReference>
<evidence type="ECO:0000256" key="1">
    <source>
        <dbReference type="SAM" id="MobiDB-lite"/>
    </source>
</evidence>
<accession>A0A9W9ZQ31</accession>
<dbReference type="SUPFAM" id="SSF63748">
    <property type="entry name" value="Tudor/PWWP/MBT"/>
    <property type="match status" value="2"/>
</dbReference>
<dbReference type="InterPro" id="IPR050621">
    <property type="entry name" value="Tudor_domain_containing"/>
</dbReference>
<name>A0A9W9ZQ31_9CNID</name>
<dbReference type="Proteomes" id="UP001163046">
    <property type="component" value="Unassembled WGS sequence"/>
</dbReference>
<dbReference type="OrthoDB" id="1879688at2759"/>
<organism evidence="3 4">
    <name type="scientific">Desmophyllum pertusum</name>
    <dbReference type="NCBI Taxonomy" id="174260"/>
    <lineage>
        <taxon>Eukaryota</taxon>
        <taxon>Metazoa</taxon>
        <taxon>Cnidaria</taxon>
        <taxon>Anthozoa</taxon>
        <taxon>Hexacorallia</taxon>
        <taxon>Scleractinia</taxon>
        <taxon>Caryophylliina</taxon>
        <taxon>Caryophylliidae</taxon>
        <taxon>Desmophyllum</taxon>
    </lineage>
</organism>
<feature type="compositionally biased region" description="Low complexity" evidence="1">
    <location>
        <begin position="391"/>
        <end position="411"/>
    </location>
</feature>
<dbReference type="Gene3D" id="2.30.30.140">
    <property type="match status" value="2"/>
</dbReference>
<feature type="region of interest" description="Disordered" evidence="1">
    <location>
        <begin position="656"/>
        <end position="681"/>
    </location>
</feature>